<dbReference type="RefSeq" id="WP_124868028.1">
    <property type="nucleotide sequence ID" value="NZ_CP034183.1"/>
</dbReference>
<organism evidence="10 11">
    <name type="scientific">Deinococcus psychrotolerans</name>
    <dbReference type="NCBI Taxonomy" id="2489213"/>
    <lineage>
        <taxon>Bacteria</taxon>
        <taxon>Thermotogati</taxon>
        <taxon>Deinococcota</taxon>
        <taxon>Deinococci</taxon>
        <taxon>Deinococcales</taxon>
        <taxon>Deinococcaceae</taxon>
        <taxon>Deinococcus</taxon>
    </lineage>
</organism>
<comment type="similarity">
    <text evidence="9">Belongs to the TatA/E family.</text>
</comment>
<dbReference type="InterPro" id="IPR003369">
    <property type="entry name" value="TatA/B/E"/>
</dbReference>
<dbReference type="NCBIfam" id="TIGR01411">
    <property type="entry name" value="tatAE"/>
    <property type="match status" value="1"/>
</dbReference>
<dbReference type="KEGG" id="dph:EHF33_03765"/>
<gene>
    <name evidence="9 10" type="primary">tatA</name>
    <name evidence="10" type="ORF">EHF33_03765</name>
</gene>
<evidence type="ECO:0000256" key="3">
    <source>
        <dbReference type="ARBA" id="ARBA00022475"/>
    </source>
</evidence>
<evidence type="ECO:0000256" key="2">
    <source>
        <dbReference type="ARBA" id="ARBA00022448"/>
    </source>
</evidence>
<evidence type="ECO:0000313" key="10">
    <source>
        <dbReference type="EMBL" id="AZI41979.1"/>
    </source>
</evidence>
<dbReference type="PANTHER" id="PTHR42982:SF1">
    <property type="entry name" value="SEC-INDEPENDENT PROTEIN TRANSLOCASE PROTEIN TATA"/>
    <property type="match status" value="1"/>
</dbReference>
<dbReference type="Pfam" id="PF02416">
    <property type="entry name" value="TatA_B_E"/>
    <property type="match status" value="1"/>
</dbReference>
<accession>A0A3G8Y9D8</accession>
<evidence type="ECO:0000256" key="1">
    <source>
        <dbReference type="ARBA" id="ARBA00004162"/>
    </source>
</evidence>
<keyword evidence="8 9" id="KW-0472">Membrane</keyword>
<evidence type="ECO:0000256" key="6">
    <source>
        <dbReference type="ARBA" id="ARBA00022989"/>
    </source>
</evidence>
<keyword evidence="6 9" id="KW-1133">Transmembrane helix</keyword>
<dbReference type="GO" id="GO:0033281">
    <property type="term" value="C:TAT protein transport complex"/>
    <property type="evidence" value="ECO:0007669"/>
    <property type="project" value="UniProtKB-UniRule"/>
</dbReference>
<evidence type="ECO:0000313" key="11">
    <source>
        <dbReference type="Proteomes" id="UP000276417"/>
    </source>
</evidence>
<comment type="subunit">
    <text evidence="9">Forms a complex with TatC.</text>
</comment>
<dbReference type="GO" id="GO:0008320">
    <property type="term" value="F:protein transmembrane transporter activity"/>
    <property type="evidence" value="ECO:0007669"/>
    <property type="project" value="UniProtKB-UniRule"/>
</dbReference>
<keyword evidence="3 9" id="KW-1003">Cell membrane</keyword>
<comment type="function">
    <text evidence="9">Part of the twin-arginine translocation (Tat) system that transports large folded proteins containing a characteristic twin-arginine motif in their signal peptide across membranes. TatA could form the protein-conducting channel of the Tat system.</text>
</comment>
<keyword evidence="5 9" id="KW-0653">Protein transport</keyword>
<name>A0A3G8Y9D8_9DEIO</name>
<dbReference type="HAMAP" id="MF_00236">
    <property type="entry name" value="TatA_E"/>
    <property type="match status" value="1"/>
</dbReference>
<keyword evidence="4 9" id="KW-0812">Transmembrane</keyword>
<protein>
    <recommendedName>
        <fullName evidence="9">Sec-independent protein translocase protein TatA</fullName>
    </recommendedName>
</protein>
<dbReference type="NCBIfam" id="NF011430">
    <property type="entry name" value="PRK14861.1"/>
    <property type="match status" value="1"/>
</dbReference>
<sequence length="108" mass="10924">MPNLGMPEILLILVAALLVFGPKKLPDLGKSLGNGIREFRKGTQGLKDELEGSFKEESAPVVAAANAQTILAPSAPAAVVSAASAVTPAPVAAAPVSLSKETAEVHQA</sequence>
<dbReference type="EMBL" id="CP034183">
    <property type="protein sequence ID" value="AZI41979.1"/>
    <property type="molecule type" value="Genomic_DNA"/>
</dbReference>
<dbReference type="Gene3D" id="1.20.5.3310">
    <property type="match status" value="1"/>
</dbReference>
<dbReference type="PANTHER" id="PTHR42982">
    <property type="entry name" value="SEC-INDEPENDENT PROTEIN TRANSLOCASE PROTEIN TATA"/>
    <property type="match status" value="1"/>
</dbReference>
<proteinExistence type="inferred from homology"/>
<dbReference type="AlphaFoldDB" id="A0A3G8Y9D8"/>
<dbReference type="PRINTS" id="PR01506">
    <property type="entry name" value="TATBPROTEIN"/>
</dbReference>
<keyword evidence="2 9" id="KW-0813">Transport</keyword>
<evidence type="ECO:0000256" key="5">
    <source>
        <dbReference type="ARBA" id="ARBA00022927"/>
    </source>
</evidence>
<evidence type="ECO:0000256" key="9">
    <source>
        <dbReference type="HAMAP-Rule" id="MF_00236"/>
    </source>
</evidence>
<keyword evidence="11" id="KW-1185">Reference proteome</keyword>
<evidence type="ECO:0000256" key="7">
    <source>
        <dbReference type="ARBA" id="ARBA00023010"/>
    </source>
</evidence>
<evidence type="ECO:0000256" key="8">
    <source>
        <dbReference type="ARBA" id="ARBA00023136"/>
    </source>
</evidence>
<comment type="subcellular location">
    <subcellularLocation>
        <location evidence="1 9">Cell membrane</location>
        <topology evidence="1 9">Single-pass membrane protein</topology>
    </subcellularLocation>
</comment>
<dbReference type="InterPro" id="IPR006312">
    <property type="entry name" value="TatA/E"/>
</dbReference>
<dbReference type="OrthoDB" id="9800908at2"/>
<keyword evidence="7 9" id="KW-0811">Translocation</keyword>
<evidence type="ECO:0000256" key="4">
    <source>
        <dbReference type="ARBA" id="ARBA00022692"/>
    </source>
</evidence>
<dbReference type="Proteomes" id="UP000276417">
    <property type="component" value="Chromosome 1"/>
</dbReference>
<dbReference type="GO" id="GO:0043953">
    <property type="term" value="P:protein transport by the Tat complex"/>
    <property type="evidence" value="ECO:0007669"/>
    <property type="project" value="UniProtKB-UniRule"/>
</dbReference>
<reference evidence="10 11" key="1">
    <citation type="submission" date="2018-11" db="EMBL/GenBank/DDBJ databases">
        <title>Deinococcus shelandsis sp. nov., isolated from South Shetland Islands soil of Antarctica.</title>
        <authorList>
            <person name="Tian J."/>
        </authorList>
    </citation>
    <scope>NUCLEOTIDE SEQUENCE [LARGE SCALE GENOMIC DNA]</scope>
    <source>
        <strain evidence="10 11">S14-83T</strain>
    </source>
</reference>